<dbReference type="InterPro" id="IPR036838">
    <property type="entry name" value="Ribosomal_uS10_dom_sf"/>
</dbReference>
<feature type="region of interest" description="Disordered" evidence="8">
    <location>
        <begin position="133"/>
        <end position="210"/>
    </location>
</feature>
<evidence type="ECO:0000256" key="1">
    <source>
        <dbReference type="ARBA" id="ARBA00004173"/>
    </source>
</evidence>
<protein>
    <recommendedName>
        <fullName evidence="6">Small ribosomal subunit protein uS10m</fullName>
    </recommendedName>
    <alternativeName>
        <fullName evidence="7">28S ribosomal protein S10, mitochondrial</fullName>
    </alternativeName>
</protein>
<dbReference type="SUPFAM" id="SSF54999">
    <property type="entry name" value="Ribosomal protein S10"/>
    <property type="match status" value="1"/>
</dbReference>
<comment type="similarity">
    <text evidence="2">Belongs to the universal ribosomal protein uS10 family.</text>
</comment>
<dbReference type="Pfam" id="PF00338">
    <property type="entry name" value="Ribosomal_S10"/>
    <property type="match status" value="1"/>
</dbReference>
<dbReference type="PANTHER" id="PTHR13334">
    <property type="entry name" value="MITOCHONDRIAL 28S RIBOSOMAL PROTEIN S10"/>
    <property type="match status" value="1"/>
</dbReference>
<evidence type="ECO:0000313" key="11">
    <source>
        <dbReference type="Proteomes" id="UP000230750"/>
    </source>
</evidence>
<evidence type="ECO:0000256" key="8">
    <source>
        <dbReference type="SAM" id="MobiDB-lite"/>
    </source>
</evidence>
<organism evidence="10 11">
    <name type="scientific">Stichopus japonicus</name>
    <name type="common">Sea cucumber</name>
    <dbReference type="NCBI Taxonomy" id="307972"/>
    <lineage>
        <taxon>Eukaryota</taxon>
        <taxon>Metazoa</taxon>
        <taxon>Echinodermata</taxon>
        <taxon>Eleutherozoa</taxon>
        <taxon>Echinozoa</taxon>
        <taxon>Holothuroidea</taxon>
        <taxon>Aspidochirotacea</taxon>
        <taxon>Aspidochirotida</taxon>
        <taxon>Stichopodidae</taxon>
        <taxon>Apostichopus</taxon>
    </lineage>
</organism>
<dbReference type="Gene3D" id="3.30.70.600">
    <property type="entry name" value="Ribosomal protein S10 domain"/>
    <property type="match status" value="1"/>
</dbReference>
<keyword evidence="3 10" id="KW-0689">Ribosomal protein</keyword>
<evidence type="ECO:0000256" key="5">
    <source>
        <dbReference type="ARBA" id="ARBA00023274"/>
    </source>
</evidence>
<name>A0A2G8JHZ3_STIJA</name>
<accession>A0A2G8JHZ3</accession>
<evidence type="ECO:0000256" key="2">
    <source>
        <dbReference type="ARBA" id="ARBA00007102"/>
    </source>
</evidence>
<comment type="subcellular location">
    <subcellularLocation>
        <location evidence="1">Mitochondrion</location>
    </subcellularLocation>
</comment>
<comment type="caution">
    <text evidence="10">The sequence shown here is derived from an EMBL/GenBank/DDBJ whole genome shotgun (WGS) entry which is preliminary data.</text>
</comment>
<dbReference type="OrthoDB" id="366214at2759"/>
<reference evidence="10 11" key="1">
    <citation type="journal article" date="2017" name="PLoS Biol.">
        <title>The sea cucumber genome provides insights into morphological evolution and visceral regeneration.</title>
        <authorList>
            <person name="Zhang X."/>
            <person name="Sun L."/>
            <person name="Yuan J."/>
            <person name="Sun Y."/>
            <person name="Gao Y."/>
            <person name="Zhang L."/>
            <person name="Li S."/>
            <person name="Dai H."/>
            <person name="Hamel J.F."/>
            <person name="Liu C."/>
            <person name="Yu Y."/>
            <person name="Liu S."/>
            <person name="Lin W."/>
            <person name="Guo K."/>
            <person name="Jin S."/>
            <person name="Xu P."/>
            <person name="Storey K.B."/>
            <person name="Huan P."/>
            <person name="Zhang T."/>
            <person name="Zhou Y."/>
            <person name="Zhang J."/>
            <person name="Lin C."/>
            <person name="Li X."/>
            <person name="Xing L."/>
            <person name="Huo D."/>
            <person name="Sun M."/>
            <person name="Wang L."/>
            <person name="Mercier A."/>
            <person name="Li F."/>
            <person name="Yang H."/>
            <person name="Xiang J."/>
        </authorList>
    </citation>
    <scope>NUCLEOTIDE SEQUENCE [LARGE SCALE GENOMIC DNA]</scope>
    <source>
        <strain evidence="10">Shaxun</strain>
        <tissue evidence="10">Muscle</tissue>
    </source>
</reference>
<dbReference type="SMART" id="SM01403">
    <property type="entry name" value="Ribosomal_S10"/>
    <property type="match status" value="1"/>
</dbReference>
<proteinExistence type="inferred from homology"/>
<gene>
    <name evidence="10" type="ORF">BSL78_27839</name>
</gene>
<evidence type="ECO:0000313" key="10">
    <source>
        <dbReference type="EMBL" id="PIK35339.1"/>
    </source>
</evidence>
<dbReference type="Proteomes" id="UP000230750">
    <property type="component" value="Unassembled WGS sequence"/>
</dbReference>
<feature type="compositionally biased region" description="Acidic residues" evidence="8">
    <location>
        <begin position="141"/>
        <end position="151"/>
    </location>
</feature>
<evidence type="ECO:0000256" key="7">
    <source>
        <dbReference type="ARBA" id="ARBA00035544"/>
    </source>
</evidence>
<evidence type="ECO:0000256" key="4">
    <source>
        <dbReference type="ARBA" id="ARBA00023128"/>
    </source>
</evidence>
<dbReference type="InterPro" id="IPR027486">
    <property type="entry name" value="Ribosomal_uS10_dom"/>
</dbReference>
<evidence type="ECO:0000259" key="9">
    <source>
        <dbReference type="SMART" id="SM01403"/>
    </source>
</evidence>
<dbReference type="PANTHER" id="PTHR13334:SF4">
    <property type="entry name" value="SMALL RIBOSOMAL SUBUNIT PROTEIN US10M"/>
    <property type="match status" value="1"/>
</dbReference>
<dbReference type="InterPro" id="IPR040055">
    <property type="entry name" value="Ribosomal_uS10m"/>
</dbReference>
<dbReference type="GO" id="GO:0005763">
    <property type="term" value="C:mitochondrial small ribosomal subunit"/>
    <property type="evidence" value="ECO:0007669"/>
    <property type="project" value="InterPro"/>
</dbReference>
<keyword evidence="11" id="KW-1185">Reference proteome</keyword>
<dbReference type="EMBL" id="MRZV01001926">
    <property type="protein sequence ID" value="PIK35339.1"/>
    <property type="molecule type" value="Genomic_DNA"/>
</dbReference>
<dbReference type="STRING" id="307972.A0A2G8JHZ3"/>
<dbReference type="AlphaFoldDB" id="A0A2G8JHZ3"/>
<evidence type="ECO:0000256" key="6">
    <source>
        <dbReference type="ARBA" id="ARBA00035261"/>
    </source>
</evidence>
<sequence length="210" mass="24158">MHLLISPNNQNLSNDKEEEDQLYKWIELKVKGHDNAVLDSYQTFVSSAAKELDIKFEILEHPGRDIYRLTLLKSRHIYKKHRVQYEMRTNYRLMKLRHLTGTTADVFLEYIERNLPEGLAMQVKKCSIEQMPEHLTKPPEGLEESLPEEQEEMRPGLSSSSSSSDEVEEVDESSSSPPEETEKTEDSSSDSDSDSSSDSDSDSDEEDEKR</sequence>
<evidence type="ECO:0000256" key="3">
    <source>
        <dbReference type="ARBA" id="ARBA00022980"/>
    </source>
</evidence>
<keyword evidence="4" id="KW-0496">Mitochondrion</keyword>
<keyword evidence="5" id="KW-0687">Ribonucleoprotein</keyword>
<feature type="compositionally biased region" description="Acidic residues" evidence="8">
    <location>
        <begin position="187"/>
        <end position="210"/>
    </location>
</feature>
<feature type="domain" description="Small ribosomal subunit protein uS10" evidence="9">
    <location>
        <begin position="27"/>
        <end position="124"/>
    </location>
</feature>